<keyword evidence="1" id="KW-0812">Transmembrane</keyword>
<dbReference type="STRING" id="580340.Tlie_1586"/>
<protein>
    <submittedName>
        <fullName evidence="2">Uncharacterized protein</fullName>
    </submittedName>
</protein>
<dbReference type="Proteomes" id="UP000005868">
    <property type="component" value="Chromosome"/>
</dbReference>
<reference evidence="3" key="1">
    <citation type="submission" date="2011-10" db="EMBL/GenBank/DDBJ databases">
        <title>The complete genome of chromosome of Thermovirga lienii DSM 17291.</title>
        <authorList>
            <consortium name="US DOE Joint Genome Institute (JGI-PGF)"/>
            <person name="Lucas S."/>
            <person name="Copeland A."/>
            <person name="Lapidus A."/>
            <person name="Glavina del Rio T."/>
            <person name="Dalin E."/>
            <person name="Tice H."/>
            <person name="Bruce D."/>
            <person name="Goodwin L."/>
            <person name="Pitluck S."/>
            <person name="Peters L."/>
            <person name="Mikhailova N."/>
            <person name="Saunders E."/>
            <person name="Kyrpides N."/>
            <person name="Mavromatis K."/>
            <person name="Ivanova N."/>
            <person name="Last F.I."/>
            <person name="Brettin T."/>
            <person name="Detter J.C."/>
            <person name="Han C."/>
            <person name="Larimer F."/>
            <person name="Land M."/>
            <person name="Hauser L."/>
            <person name="Markowitz V."/>
            <person name="Cheng J.-F."/>
            <person name="Hugenholtz P."/>
            <person name="Woyke T."/>
            <person name="Wu D."/>
            <person name="Spring S."/>
            <person name="Schroeder M."/>
            <person name="Brambilla E.-M."/>
            <person name="Klenk H.-P."/>
            <person name="Eisen J.A."/>
        </authorList>
    </citation>
    <scope>NUCLEOTIDE SEQUENCE [LARGE SCALE GENOMIC DNA]</scope>
    <source>
        <strain evidence="3">ATCC BAA-1197 / DSM 17291 / Cas60314</strain>
    </source>
</reference>
<dbReference type="AlphaFoldDB" id="G7V7Q4"/>
<feature type="transmembrane region" description="Helical" evidence="1">
    <location>
        <begin position="109"/>
        <end position="131"/>
    </location>
</feature>
<feature type="transmembrane region" description="Helical" evidence="1">
    <location>
        <begin position="44"/>
        <end position="63"/>
    </location>
</feature>
<reference evidence="2 3" key="2">
    <citation type="journal article" date="2012" name="Stand. Genomic Sci.">
        <title>Genome sequence of the moderately thermophilic, amino-acid-degrading and sulfur-reducing bacterium Thermovirga lienii type strain (Cas60314(T)).</title>
        <authorList>
            <person name="Goker M."/>
            <person name="Saunders E."/>
            <person name="Lapidus A."/>
            <person name="Nolan M."/>
            <person name="Lucas S."/>
            <person name="Hammon N."/>
            <person name="Deshpande S."/>
            <person name="Cheng J.F."/>
            <person name="Han C."/>
            <person name="Tapia R."/>
            <person name="Goodwin L.A."/>
            <person name="Pitluck S."/>
            <person name="Liolios K."/>
            <person name="Mavromatis K."/>
            <person name="Pagani I."/>
            <person name="Ivanova N."/>
            <person name="Mikhailova N."/>
            <person name="Pati A."/>
            <person name="Chen A."/>
            <person name="Palaniappan K."/>
            <person name="Land M."/>
            <person name="Chang Y.J."/>
            <person name="Jeffries C.D."/>
            <person name="Brambilla E.M."/>
            <person name="Rohde M."/>
            <person name="Spring S."/>
            <person name="Detter J.C."/>
            <person name="Woyke T."/>
            <person name="Bristow J."/>
            <person name="Eisen J.A."/>
            <person name="Markowitz V."/>
            <person name="Hugenholtz P."/>
            <person name="Kyrpides N.C."/>
            <person name="Klenk H.P."/>
        </authorList>
    </citation>
    <scope>NUCLEOTIDE SEQUENCE [LARGE SCALE GENOMIC DNA]</scope>
    <source>
        <strain evidence="3">ATCC BAA-1197 / DSM 17291 / Cas60314</strain>
    </source>
</reference>
<feature type="transmembrane region" description="Helical" evidence="1">
    <location>
        <begin position="6"/>
        <end position="23"/>
    </location>
</feature>
<gene>
    <name evidence="2" type="ordered locus">Tlie_1586</name>
</gene>
<keyword evidence="1" id="KW-0472">Membrane</keyword>
<dbReference type="KEGG" id="tli:Tlie_1586"/>
<accession>G7V7Q4</accession>
<feature type="transmembrane region" description="Helical" evidence="1">
    <location>
        <begin position="69"/>
        <end position="88"/>
    </location>
</feature>
<evidence type="ECO:0000256" key="1">
    <source>
        <dbReference type="SAM" id="Phobius"/>
    </source>
</evidence>
<keyword evidence="3" id="KW-1185">Reference proteome</keyword>
<evidence type="ECO:0000313" key="3">
    <source>
        <dbReference type="Proteomes" id="UP000005868"/>
    </source>
</evidence>
<evidence type="ECO:0000313" key="2">
    <source>
        <dbReference type="EMBL" id="AER67308.1"/>
    </source>
</evidence>
<proteinExistence type="predicted"/>
<dbReference type="EMBL" id="CP003096">
    <property type="protein sequence ID" value="AER67308.1"/>
    <property type="molecule type" value="Genomic_DNA"/>
</dbReference>
<keyword evidence="1" id="KW-1133">Transmembrane helix</keyword>
<name>G7V7Q4_THELD</name>
<organism evidence="2 3">
    <name type="scientific">Thermovirga lienii (strain ATCC BAA-1197 / DSM 17291 / Cas60314)</name>
    <dbReference type="NCBI Taxonomy" id="580340"/>
    <lineage>
        <taxon>Bacteria</taxon>
        <taxon>Thermotogati</taxon>
        <taxon>Synergistota</taxon>
        <taxon>Synergistia</taxon>
        <taxon>Synergistales</taxon>
        <taxon>Thermovirgaceae</taxon>
        <taxon>Thermovirga</taxon>
    </lineage>
</organism>
<dbReference type="HOGENOM" id="CLU_1905776_0_0_0"/>
<sequence length="133" mass="15680">MYFFKFIALVLGVIMITLAPIIWTLKERFRTFLLTHILPEEQPFWLWVSGAISVLIVAITWYMEATTKVPFSWIITILVTLALPKSYFMLFQYEKTRKRILPLIKNDVLFFWGYSIFIYVLGVIILSLGMFSL</sequence>